<reference evidence="1" key="1">
    <citation type="submission" date="2019-08" db="EMBL/GenBank/DDBJ databases">
        <title>Genome sequence of Clostridiales bacterium MT110.</title>
        <authorList>
            <person name="Cao J."/>
        </authorList>
    </citation>
    <scope>NUCLEOTIDE SEQUENCE</scope>
    <source>
        <strain evidence="1">MT110</strain>
    </source>
</reference>
<gene>
    <name evidence="1" type="ORF">FRZ06_05355</name>
</gene>
<evidence type="ECO:0000313" key="2">
    <source>
        <dbReference type="Proteomes" id="UP000594014"/>
    </source>
</evidence>
<dbReference type="Proteomes" id="UP000594014">
    <property type="component" value="Chromosome"/>
</dbReference>
<name>A0ACD1A8R7_9FIRM</name>
<evidence type="ECO:0000313" key="1">
    <source>
        <dbReference type="EMBL" id="QOX62813.1"/>
    </source>
</evidence>
<dbReference type="EMBL" id="CP042469">
    <property type="protein sequence ID" value="QOX62813.1"/>
    <property type="molecule type" value="Genomic_DNA"/>
</dbReference>
<sequence length="525" mass="56498">MLLKAILGGRYMKRIIAVALILSLLLTVLTGCNGSEEQEIDDEAVKAAILEEFNNITQIPRTTGHERAISTYLRTWAKDNGLDVVRDSSNNVIMDKPATPGYEKAPTTILQSNMDMALTVKDGVEFDPISTPVKIISQEDTLTGDGTSLGASSGIGMSTALYVLKYAQKHGPIRVIFTTDGEEGMSGAKKLKTKYLEGDYLINLGWNQEDTINTGSGGSASYEMIRKIEWTQPQNTLPYLITLSGLHGGPASKEIGNGSPNAIKIIGDILAKAQGQGILFELASFNGGVSAETIPEAAAALIVINESDQKKMQSIIDDAMDAFKGAYGGIEDGYSFTYAAAEMPDKVISFDDNGSIISFIYGIINGVQSMSKTYDDVVESATNIGLVSTASGNFACRVSAGSTSDVGLYEITTAHEAISSMCSMEYNVSEGIPRWPDHSKSKLFADISQAYSLYGGKPNAIITHQGSECGWFVKKNPKLQVISIGPEIENPDLPEEILKLKTVTLPAKTILKFLEQQKDLPAEIQ</sequence>
<proteinExistence type="predicted"/>
<organism evidence="1 2">
    <name type="scientific">Anoxybacterium hadale</name>
    <dbReference type="NCBI Taxonomy" id="3408580"/>
    <lineage>
        <taxon>Bacteria</taxon>
        <taxon>Bacillati</taxon>
        <taxon>Bacillota</taxon>
        <taxon>Clostridia</taxon>
        <taxon>Peptostreptococcales</taxon>
        <taxon>Anaerovoracaceae</taxon>
        <taxon>Anoxybacterium</taxon>
    </lineage>
</organism>
<accession>A0ACD1A8R7</accession>
<keyword evidence="2" id="KW-1185">Reference proteome</keyword>
<protein>
    <submittedName>
        <fullName evidence="1">Aminoacyl-histidine dipeptidase</fullName>
    </submittedName>
</protein>